<sequence>MKTAHHTEVSVHFIRWKILNMLKTSQRTEQMSPDIAKPGADSPDMKRTLNG</sequence>
<keyword evidence="3" id="KW-1185">Reference proteome</keyword>
<feature type="region of interest" description="Disordered" evidence="1">
    <location>
        <begin position="25"/>
        <end position="51"/>
    </location>
</feature>
<name>A0A9D4LSV9_DREPO</name>
<dbReference type="AlphaFoldDB" id="A0A9D4LSV9"/>
<accession>A0A9D4LSV9</accession>
<evidence type="ECO:0000256" key="1">
    <source>
        <dbReference type="SAM" id="MobiDB-lite"/>
    </source>
</evidence>
<comment type="caution">
    <text evidence="2">The sequence shown here is derived from an EMBL/GenBank/DDBJ whole genome shotgun (WGS) entry which is preliminary data.</text>
</comment>
<proteinExistence type="predicted"/>
<organism evidence="2 3">
    <name type="scientific">Dreissena polymorpha</name>
    <name type="common">Zebra mussel</name>
    <name type="synonym">Mytilus polymorpha</name>
    <dbReference type="NCBI Taxonomy" id="45954"/>
    <lineage>
        <taxon>Eukaryota</taxon>
        <taxon>Metazoa</taxon>
        <taxon>Spiralia</taxon>
        <taxon>Lophotrochozoa</taxon>
        <taxon>Mollusca</taxon>
        <taxon>Bivalvia</taxon>
        <taxon>Autobranchia</taxon>
        <taxon>Heteroconchia</taxon>
        <taxon>Euheterodonta</taxon>
        <taxon>Imparidentia</taxon>
        <taxon>Neoheterodontei</taxon>
        <taxon>Myida</taxon>
        <taxon>Dreissenoidea</taxon>
        <taxon>Dreissenidae</taxon>
        <taxon>Dreissena</taxon>
    </lineage>
</organism>
<reference evidence="2" key="1">
    <citation type="journal article" date="2019" name="bioRxiv">
        <title>The Genome of the Zebra Mussel, Dreissena polymorpha: A Resource for Invasive Species Research.</title>
        <authorList>
            <person name="McCartney M.A."/>
            <person name="Auch B."/>
            <person name="Kono T."/>
            <person name="Mallez S."/>
            <person name="Zhang Y."/>
            <person name="Obille A."/>
            <person name="Becker A."/>
            <person name="Abrahante J.E."/>
            <person name="Garbe J."/>
            <person name="Badalamenti J.P."/>
            <person name="Herman A."/>
            <person name="Mangelson H."/>
            <person name="Liachko I."/>
            <person name="Sullivan S."/>
            <person name="Sone E.D."/>
            <person name="Koren S."/>
            <person name="Silverstein K.A.T."/>
            <person name="Beckman K.B."/>
            <person name="Gohl D.M."/>
        </authorList>
    </citation>
    <scope>NUCLEOTIDE SEQUENCE</scope>
    <source>
        <strain evidence="2">Duluth1</strain>
        <tissue evidence="2">Whole animal</tissue>
    </source>
</reference>
<reference evidence="2" key="2">
    <citation type="submission" date="2020-11" db="EMBL/GenBank/DDBJ databases">
        <authorList>
            <person name="McCartney M.A."/>
            <person name="Auch B."/>
            <person name="Kono T."/>
            <person name="Mallez S."/>
            <person name="Becker A."/>
            <person name="Gohl D.M."/>
            <person name="Silverstein K.A.T."/>
            <person name="Koren S."/>
            <person name="Bechman K.B."/>
            <person name="Herman A."/>
            <person name="Abrahante J.E."/>
            <person name="Garbe J."/>
        </authorList>
    </citation>
    <scope>NUCLEOTIDE SEQUENCE</scope>
    <source>
        <strain evidence="2">Duluth1</strain>
        <tissue evidence="2">Whole animal</tissue>
    </source>
</reference>
<gene>
    <name evidence="2" type="ORF">DPMN_027445</name>
</gene>
<dbReference type="EMBL" id="JAIWYP010000002">
    <property type="protein sequence ID" value="KAH3864427.1"/>
    <property type="molecule type" value="Genomic_DNA"/>
</dbReference>
<protein>
    <submittedName>
        <fullName evidence="2">Uncharacterized protein</fullName>
    </submittedName>
</protein>
<evidence type="ECO:0000313" key="3">
    <source>
        <dbReference type="Proteomes" id="UP000828390"/>
    </source>
</evidence>
<dbReference type="Proteomes" id="UP000828390">
    <property type="component" value="Unassembled WGS sequence"/>
</dbReference>
<evidence type="ECO:0000313" key="2">
    <source>
        <dbReference type="EMBL" id="KAH3864427.1"/>
    </source>
</evidence>